<name>A0A9W7ZYA0_9FUNG</name>
<dbReference type="PROSITE" id="PS51758">
    <property type="entry name" value="LETM1_RBD"/>
    <property type="match status" value="1"/>
</dbReference>
<dbReference type="InterPro" id="IPR033122">
    <property type="entry name" value="LETM1-like_RBD"/>
</dbReference>
<dbReference type="GO" id="GO:0005743">
    <property type="term" value="C:mitochondrial inner membrane"/>
    <property type="evidence" value="ECO:0007669"/>
    <property type="project" value="UniProtKB-SubCell"/>
</dbReference>
<evidence type="ECO:0000256" key="7">
    <source>
        <dbReference type="PROSITE-ProRule" id="PRU01094"/>
    </source>
</evidence>
<evidence type="ECO:0000256" key="9">
    <source>
        <dbReference type="SAM" id="Phobius"/>
    </source>
</evidence>
<keyword evidence="2 9" id="KW-0812">Transmembrane</keyword>
<feature type="domain" description="Letm1 RBD" evidence="10">
    <location>
        <begin position="196"/>
        <end position="398"/>
    </location>
</feature>
<feature type="compositionally biased region" description="Basic and acidic residues" evidence="8">
    <location>
        <begin position="452"/>
        <end position="483"/>
    </location>
</feature>
<proteinExistence type="predicted"/>
<feature type="transmembrane region" description="Helical" evidence="9">
    <location>
        <begin position="153"/>
        <end position="173"/>
    </location>
</feature>
<organism evidence="11 12">
    <name type="scientific">Mycoemilia scoparia</name>
    <dbReference type="NCBI Taxonomy" id="417184"/>
    <lineage>
        <taxon>Eukaryota</taxon>
        <taxon>Fungi</taxon>
        <taxon>Fungi incertae sedis</taxon>
        <taxon>Zoopagomycota</taxon>
        <taxon>Kickxellomycotina</taxon>
        <taxon>Kickxellomycetes</taxon>
        <taxon>Kickxellales</taxon>
        <taxon>Kickxellaceae</taxon>
        <taxon>Mycoemilia</taxon>
    </lineage>
</organism>
<evidence type="ECO:0000256" key="3">
    <source>
        <dbReference type="ARBA" id="ARBA00022792"/>
    </source>
</evidence>
<dbReference type="Proteomes" id="UP001150538">
    <property type="component" value="Unassembled WGS sequence"/>
</dbReference>
<dbReference type="Pfam" id="PF07766">
    <property type="entry name" value="LETM1_RBD"/>
    <property type="match status" value="1"/>
</dbReference>
<keyword evidence="12" id="KW-1185">Reference proteome</keyword>
<gene>
    <name evidence="11" type="primary">YLH47</name>
    <name evidence="11" type="ORF">H4219_002204</name>
</gene>
<dbReference type="GO" id="GO:0030003">
    <property type="term" value="P:intracellular monoatomic cation homeostasis"/>
    <property type="evidence" value="ECO:0007669"/>
    <property type="project" value="TreeGrafter"/>
</dbReference>
<evidence type="ECO:0000259" key="10">
    <source>
        <dbReference type="PROSITE" id="PS51758"/>
    </source>
</evidence>
<reference evidence="11" key="1">
    <citation type="submission" date="2022-07" db="EMBL/GenBank/DDBJ databases">
        <title>Phylogenomic reconstructions and comparative analyses of Kickxellomycotina fungi.</title>
        <authorList>
            <person name="Reynolds N.K."/>
            <person name="Stajich J.E."/>
            <person name="Barry K."/>
            <person name="Grigoriev I.V."/>
            <person name="Crous P."/>
            <person name="Smith M.E."/>
        </authorList>
    </citation>
    <scope>NUCLEOTIDE SEQUENCE</scope>
    <source>
        <strain evidence="11">NBRC 100468</strain>
    </source>
</reference>
<evidence type="ECO:0000256" key="6">
    <source>
        <dbReference type="ARBA" id="ARBA00023136"/>
    </source>
</evidence>
<comment type="caution">
    <text evidence="11">The sequence shown here is derived from an EMBL/GenBank/DDBJ whole genome shotgun (WGS) entry which is preliminary data.</text>
</comment>
<keyword evidence="3" id="KW-0999">Mitochondrion inner membrane</keyword>
<accession>A0A9W7ZYA0</accession>
<evidence type="ECO:0000313" key="12">
    <source>
        <dbReference type="Proteomes" id="UP001150538"/>
    </source>
</evidence>
<dbReference type="EMBL" id="JANBPU010000033">
    <property type="protein sequence ID" value="KAJ1919050.1"/>
    <property type="molecule type" value="Genomic_DNA"/>
</dbReference>
<dbReference type="AlphaFoldDB" id="A0A9W7ZYA0"/>
<feature type="compositionally biased region" description="Acidic residues" evidence="8">
    <location>
        <begin position="428"/>
        <end position="437"/>
    </location>
</feature>
<dbReference type="OrthoDB" id="275278at2759"/>
<keyword evidence="5 7" id="KW-0496">Mitochondrion</keyword>
<evidence type="ECO:0000256" key="8">
    <source>
        <dbReference type="SAM" id="MobiDB-lite"/>
    </source>
</evidence>
<evidence type="ECO:0000256" key="5">
    <source>
        <dbReference type="ARBA" id="ARBA00023128"/>
    </source>
</evidence>
<protein>
    <submittedName>
        <fullName evidence="11">LETM1 domain-containing protein ylh47</fullName>
    </submittedName>
</protein>
<feature type="region of interest" description="Disordered" evidence="8">
    <location>
        <begin position="55"/>
        <end position="86"/>
    </location>
</feature>
<evidence type="ECO:0000256" key="2">
    <source>
        <dbReference type="ARBA" id="ARBA00022692"/>
    </source>
</evidence>
<keyword evidence="6 9" id="KW-0472">Membrane</keyword>
<evidence type="ECO:0000256" key="1">
    <source>
        <dbReference type="ARBA" id="ARBA00004434"/>
    </source>
</evidence>
<dbReference type="InterPro" id="IPR044202">
    <property type="entry name" value="LETM1/MDM38-like"/>
</dbReference>
<feature type="region of interest" description="Disordered" evidence="8">
    <location>
        <begin position="428"/>
        <end position="483"/>
    </location>
</feature>
<dbReference type="GO" id="GO:0043022">
    <property type="term" value="F:ribosome binding"/>
    <property type="evidence" value="ECO:0007669"/>
    <property type="project" value="InterPro"/>
</dbReference>
<evidence type="ECO:0000313" key="11">
    <source>
        <dbReference type="EMBL" id="KAJ1919050.1"/>
    </source>
</evidence>
<comment type="subcellular location">
    <subcellularLocation>
        <location evidence="1">Mitochondrion inner membrane</location>
        <topology evidence="1">Single-pass membrane protein</topology>
    </subcellularLocation>
</comment>
<evidence type="ECO:0000256" key="4">
    <source>
        <dbReference type="ARBA" id="ARBA00022989"/>
    </source>
</evidence>
<sequence length="483" mass="55064">MSYLRPTGQLLVKRLWTNSVSKPAFGTRPLMHMPKPIYFTPQKIRAISQIRCISDGQPQKSEESKSAIDPTKATANVPAKADSEAKKAVEQKKKKSLGERIKHELNHYWDGTKLFAMESKISMRLVWKMVKGGELSRREVRQLRRTVADMIRLVPFVVLLIIPFAELLLPVLLKVFPNMLPSTYEDPKLREKKQQKIQQVRVEMSRYLKETIAETVKQRKAFQSSTNEEKLNAITEYVETQKFINKIRSSSDPVSNDDLLRISHIFEDDLTLDNLTRPQLVSICRYMGINSFGTDNYLKYQIRNRVRYITADDKMIKSEGVDSLTIPELQAACQSRGVRFTGVSPARMRWDLQQWLDLHLDEEVPAVLLILSRIMTAGEPVTTLTPEVLQATLSSLPDNLVNEATLRLAELGGAATNKQKLDVLEEQEDLIEDEAEQEEKVRETNEELSSSKSEESADNDSKEKSTSSTNTKEKAREDKDPKA</sequence>
<dbReference type="PANTHER" id="PTHR14009:SF1">
    <property type="entry name" value="MITOCHONDRIAL PROTON_CALCIUM EXCHANGER PROTEIN"/>
    <property type="match status" value="1"/>
</dbReference>
<keyword evidence="4 9" id="KW-1133">Transmembrane helix</keyword>
<dbReference type="PANTHER" id="PTHR14009">
    <property type="entry name" value="LEUCINE ZIPPER-EF-HAND CONTAINING TRANSMEMBRANE PROTEIN"/>
    <property type="match status" value="1"/>
</dbReference>